<dbReference type="EMBL" id="BAABKN010000023">
    <property type="protein sequence ID" value="GAA4746950.1"/>
    <property type="molecule type" value="Genomic_DNA"/>
</dbReference>
<dbReference type="Proteomes" id="UP001499882">
    <property type="component" value="Unassembled WGS sequence"/>
</dbReference>
<evidence type="ECO:0000313" key="2">
    <source>
        <dbReference type="EMBL" id="GAA4746950.1"/>
    </source>
</evidence>
<feature type="compositionally biased region" description="Basic and acidic residues" evidence="1">
    <location>
        <begin position="42"/>
        <end position="56"/>
    </location>
</feature>
<evidence type="ECO:0000313" key="3">
    <source>
        <dbReference type="Proteomes" id="UP001499882"/>
    </source>
</evidence>
<keyword evidence="3" id="KW-1185">Reference proteome</keyword>
<proteinExistence type="predicted"/>
<sequence length="68" mass="7162">MHELPGLAGADPGRLGVKVKDPAAADGGGDNDRAARHYVPYPHRDKPQHARGDEIHNNQGRSADLSAG</sequence>
<comment type="caution">
    <text evidence="2">The sequence shown here is derived from an EMBL/GenBank/DDBJ whole genome shotgun (WGS) entry which is preliminary data.</text>
</comment>
<reference evidence="3" key="1">
    <citation type="journal article" date="2019" name="Int. J. Syst. Evol. Microbiol.">
        <title>The Global Catalogue of Microorganisms (GCM) 10K type strain sequencing project: providing services to taxonomists for standard genome sequencing and annotation.</title>
        <authorList>
            <consortium name="The Broad Institute Genomics Platform"/>
            <consortium name="The Broad Institute Genome Sequencing Center for Infectious Disease"/>
            <person name="Wu L."/>
            <person name="Ma J."/>
        </authorList>
    </citation>
    <scope>NUCLEOTIDE SEQUENCE [LARGE SCALE GENOMIC DNA]</scope>
    <source>
        <strain evidence="3">JCM 18532</strain>
    </source>
</reference>
<evidence type="ECO:0000256" key="1">
    <source>
        <dbReference type="SAM" id="MobiDB-lite"/>
    </source>
</evidence>
<accession>A0ABP8Z5D3</accession>
<organism evidence="2 3">
    <name type="scientific">Nocardioides endophyticus</name>
    <dbReference type="NCBI Taxonomy" id="1353775"/>
    <lineage>
        <taxon>Bacteria</taxon>
        <taxon>Bacillati</taxon>
        <taxon>Actinomycetota</taxon>
        <taxon>Actinomycetes</taxon>
        <taxon>Propionibacteriales</taxon>
        <taxon>Nocardioidaceae</taxon>
        <taxon>Nocardioides</taxon>
    </lineage>
</organism>
<gene>
    <name evidence="2" type="ORF">GCM10023350_34620</name>
</gene>
<feature type="region of interest" description="Disordered" evidence="1">
    <location>
        <begin position="1"/>
        <end position="68"/>
    </location>
</feature>
<protein>
    <submittedName>
        <fullName evidence="2">Uncharacterized protein</fullName>
    </submittedName>
</protein>
<name>A0ABP8Z5D3_9ACTN</name>